<dbReference type="AlphaFoldDB" id="A0A8J8MJY6"/>
<accession>A0A8J8MJY6</accession>
<name>A0A8J8MJY6_9FIRM</name>
<sequence length="135" mass="15346">MSFEQINKQDTHRPEGRPCLMIYGYDTTEIKQITAFANGMGIEDCVLVTDTMLGNKIEDILNNQLIPTPYKTGVKPKSIILNALSNGEVHTFISDFKKLELKKPLFAVVTPTSKKWQFGELLKELVREKMSMSKH</sequence>
<dbReference type="Pfam" id="PF12646">
    <property type="entry name" value="DUF3783"/>
    <property type="match status" value="1"/>
</dbReference>
<dbReference type="InterPro" id="IPR016621">
    <property type="entry name" value="UCP014543"/>
</dbReference>
<reference evidence="1" key="1">
    <citation type="submission" date="2020-07" db="EMBL/GenBank/DDBJ databases">
        <title>Vallitalea pronyensis genome.</title>
        <authorList>
            <person name="Postec A."/>
        </authorList>
    </citation>
    <scope>NUCLEOTIDE SEQUENCE</scope>
    <source>
        <strain evidence="1">FatNI3</strain>
    </source>
</reference>
<dbReference type="Proteomes" id="UP000683246">
    <property type="component" value="Chromosome"/>
</dbReference>
<keyword evidence="2" id="KW-1185">Reference proteome</keyword>
<dbReference type="KEGG" id="vpy:HZI73_10265"/>
<evidence type="ECO:0000313" key="2">
    <source>
        <dbReference type="Proteomes" id="UP000683246"/>
    </source>
</evidence>
<gene>
    <name evidence="1" type="ORF">HZI73_10265</name>
</gene>
<protein>
    <submittedName>
        <fullName evidence="1">DUF3783 domain-containing protein</fullName>
    </submittedName>
</protein>
<dbReference type="RefSeq" id="WP_212698150.1">
    <property type="nucleotide sequence ID" value="NZ_CP058649.1"/>
</dbReference>
<organism evidence="1 2">
    <name type="scientific">Vallitalea pronyensis</name>
    <dbReference type="NCBI Taxonomy" id="1348613"/>
    <lineage>
        <taxon>Bacteria</taxon>
        <taxon>Bacillati</taxon>
        <taxon>Bacillota</taxon>
        <taxon>Clostridia</taxon>
        <taxon>Lachnospirales</taxon>
        <taxon>Vallitaleaceae</taxon>
        <taxon>Vallitalea</taxon>
    </lineage>
</organism>
<proteinExistence type="predicted"/>
<evidence type="ECO:0000313" key="1">
    <source>
        <dbReference type="EMBL" id="QUI22658.1"/>
    </source>
</evidence>
<dbReference type="EMBL" id="CP058649">
    <property type="protein sequence ID" value="QUI22658.1"/>
    <property type="molecule type" value="Genomic_DNA"/>
</dbReference>